<organism evidence="1 2">
    <name type="scientific">Glomus cerebriforme</name>
    <dbReference type="NCBI Taxonomy" id="658196"/>
    <lineage>
        <taxon>Eukaryota</taxon>
        <taxon>Fungi</taxon>
        <taxon>Fungi incertae sedis</taxon>
        <taxon>Mucoromycota</taxon>
        <taxon>Glomeromycotina</taxon>
        <taxon>Glomeromycetes</taxon>
        <taxon>Glomerales</taxon>
        <taxon>Glomeraceae</taxon>
        <taxon>Glomus</taxon>
    </lineage>
</organism>
<comment type="caution">
    <text evidence="1">The sequence shown here is derived from an EMBL/GenBank/DDBJ whole genome shotgun (WGS) entry which is preliminary data.</text>
</comment>
<protein>
    <submittedName>
        <fullName evidence="1">Uncharacterized protein</fullName>
    </submittedName>
</protein>
<dbReference type="OrthoDB" id="2442752at2759"/>
<name>A0A397SQI4_9GLOM</name>
<reference evidence="1 2" key="1">
    <citation type="submission" date="2018-06" db="EMBL/GenBank/DDBJ databases">
        <title>Comparative genomics reveals the genomic features of Rhizophagus irregularis, R. cerebriforme, R. diaphanum and Gigaspora rosea, and their symbiotic lifestyle signature.</title>
        <authorList>
            <person name="Morin E."/>
            <person name="San Clemente H."/>
            <person name="Chen E.C.H."/>
            <person name="De La Providencia I."/>
            <person name="Hainaut M."/>
            <person name="Kuo A."/>
            <person name="Kohler A."/>
            <person name="Murat C."/>
            <person name="Tang N."/>
            <person name="Roy S."/>
            <person name="Loubradou J."/>
            <person name="Henrissat B."/>
            <person name="Grigoriev I.V."/>
            <person name="Corradi N."/>
            <person name="Roux C."/>
            <person name="Martin F.M."/>
        </authorList>
    </citation>
    <scope>NUCLEOTIDE SEQUENCE [LARGE SCALE GENOMIC DNA]</scope>
    <source>
        <strain evidence="1 2">DAOM 227022</strain>
    </source>
</reference>
<dbReference type="EMBL" id="QKYT01000448">
    <property type="protein sequence ID" value="RIA85101.1"/>
    <property type="molecule type" value="Genomic_DNA"/>
</dbReference>
<proteinExistence type="predicted"/>
<dbReference type="Proteomes" id="UP000265703">
    <property type="component" value="Unassembled WGS sequence"/>
</dbReference>
<dbReference type="AlphaFoldDB" id="A0A397SQI4"/>
<sequence>MVNNIATLHYLEITAVTNTSAKSLLEAIDSFILQKGLPANKLYHLESDKVLNITGVRNELAALLKKRNSYLTSNHYIVYQLHLAAKKLPKKILDPSKALNNHDRLNTYRENEIKTLVKFYGKAKRNESNIICKAILDKNTLIKE</sequence>
<gene>
    <name evidence="1" type="ORF">C1645_831313</name>
</gene>
<accession>A0A397SQI4</accession>
<evidence type="ECO:0000313" key="1">
    <source>
        <dbReference type="EMBL" id="RIA85101.1"/>
    </source>
</evidence>
<evidence type="ECO:0000313" key="2">
    <source>
        <dbReference type="Proteomes" id="UP000265703"/>
    </source>
</evidence>
<keyword evidence="2" id="KW-1185">Reference proteome</keyword>